<gene>
    <name evidence="1" type="ORF">EXIGLDRAFT_736291</name>
</gene>
<dbReference type="InterPro" id="IPR053037">
    <property type="entry name" value="Pericyclase_pydY-like"/>
</dbReference>
<reference evidence="1 2" key="1">
    <citation type="journal article" date="2016" name="Mol. Biol. Evol.">
        <title>Comparative Genomics of Early-Diverging Mushroom-Forming Fungi Provides Insights into the Origins of Lignocellulose Decay Capabilities.</title>
        <authorList>
            <person name="Nagy L.G."/>
            <person name="Riley R."/>
            <person name="Tritt A."/>
            <person name="Adam C."/>
            <person name="Daum C."/>
            <person name="Floudas D."/>
            <person name="Sun H."/>
            <person name="Yadav J.S."/>
            <person name="Pangilinan J."/>
            <person name="Larsson K.H."/>
            <person name="Matsuura K."/>
            <person name="Barry K."/>
            <person name="Labutti K."/>
            <person name="Kuo R."/>
            <person name="Ohm R.A."/>
            <person name="Bhattacharya S.S."/>
            <person name="Shirouzu T."/>
            <person name="Yoshinaga Y."/>
            <person name="Martin F.M."/>
            <person name="Grigoriev I.V."/>
            <person name="Hibbett D.S."/>
        </authorList>
    </citation>
    <scope>NUCLEOTIDE SEQUENCE [LARGE SCALE GENOMIC DNA]</scope>
    <source>
        <strain evidence="1 2">HHB12029</strain>
    </source>
</reference>
<dbReference type="InParanoid" id="A0A165JIC6"/>
<sequence>MAAPATLTTLDLSGTWIINKSLSNTTEMDKILQLQGVSWLKRTAISAATITLSVKHYKDDAGVEHIDIDQTLTGGIKGTTENRTMDWEFREHADHLFGPVKGKSRRLVNLDELEHAWHKEGWTPDTAEHGVIESYVESDTPKSKTTWVGHQTWGFQEIDGVRRYTRHIKFTGPKGEDVQALMVYDYVSA</sequence>
<dbReference type="PANTHER" id="PTHR38115:SF1">
    <property type="entry name" value="LIPOCALIN-LIKE DOMAIN-CONTAINING PROTEIN"/>
    <property type="match status" value="1"/>
</dbReference>
<keyword evidence="2" id="KW-1185">Reference proteome</keyword>
<protein>
    <recommendedName>
        <fullName evidence="3">LCCL domain-containing protein</fullName>
    </recommendedName>
</protein>
<evidence type="ECO:0000313" key="1">
    <source>
        <dbReference type="EMBL" id="KZV94883.1"/>
    </source>
</evidence>
<dbReference type="AlphaFoldDB" id="A0A165JIC6"/>
<dbReference type="EMBL" id="KV425966">
    <property type="protein sequence ID" value="KZV94883.1"/>
    <property type="molecule type" value="Genomic_DNA"/>
</dbReference>
<dbReference type="Proteomes" id="UP000077266">
    <property type="component" value="Unassembled WGS sequence"/>
</dbReference>
<accession>A0A165JIC6</accession>
<name>A0A165JIC6_EXIGL</name>
<evidence type="ECO:0000313" key="2">
    <source>
        <dbReference type="Proteomes" id="UP000077266"/>
    </source>
</evidence>
<organism evidence="1 2">
    <name type="scientific">Exidia glandulosa HHB12029</name>
    <dbReference type="NCBI Taxonomy" id="1314781"/>
    <lineage>
        <taxon>Eukaryota</taxon>
        <taxon>Fungi</taxon>
        <taxon>Dikarya</taxon>
        <taxon>Basidiomycota</taxon>
        <taxon>Agaricomycotina</taxon>
        <taxon>Agaricomycetes</taxon>
        <taxon>Auriculariales</taxon>
        <taxon>Exidiaceae</taxon>
        <taxon>Exidia</taxon>
    </lineage>
</organism>
<dbReference type="PANTHER" id="PTHR38115">
    <property type="entry name" value="LIPOCALIN-LIKE DOMAIN-CONTAINING PROTEIN"/>
    <property type="match status" value="1"/>
</dbReference>
<evidence type="ECO:0008006" key="3">
    <source>
        <dbReference type="Google" id="ProtNLM"/>
    </source>
</evidence>
<proteinExistence type="predicted"/>
<dbReference type="OrthoDB" id="425354at2759"/>